<evidence type="ECO:0000313" key="3">
    <source>
        <dbReference type="Proteomes" id="UP001165042"/>
    </source>
</evidence>
<dbReference type="EMBL" id="BSSD01000002">
    <property type="protein sequence ID" value="GLW91215.1"/>
    <property type="molecule type" value="Genomic_DNA"/>
</dbReference>
<dbReference type="CDD" id="cd20699">
    <property type="entry name" value="CdiI_ECL-like"/>
    <property type="match status" value="1"/>
</dbReference>
<sequence>MRIPDPAQASEFSIDVLDDDGARPASVTGCITIGESREYFQAPLDYWGLADYRRSWSVALRKLVDGELATSCLLVSVTDPASANFIGSWPLYREGEQVFLQERLIFMDQLDAPFDIDRPWLSIDPRETVNEDGMRISEWTTDIQSIRDFLSSHLP</sequence>
<proteinExistence type="predicted"/>
<dbReference type="InterPro" id="IPR040509">
    <property type="entry name" value="CdiI_C"/>
</dbReference>
<dbReference type="InterPro" id="IPR053755">
    <property type="entry name" value="CDI_immunity_sf"/>
</dbReference>
<protein>
    <recommendedName>
        <fullName evidence="1">CdiI C-terminal domain-containing protein</fullName>
    </recommendedName>
</protein>
<name>A0A9W6QK98_9PSEU</name>
<reference evidence="2" key="1">
    <citation type="submission" date="2023-02" db="EMBL/GenBank/DDBJ databases">
        <title>Actinokineospora globicatena NBRC 15670.</title>
        <authorList>
            <person name="Ichikawa N."/>
            <person name="Sato H."/>
            <person name="Tonouchi N."/>
        </authorList>
    </citation>
    <scope>NUCLEOTIDE SEQUENCE</scope>
    <source>
        <strain evidence="2">NBRC 15670</strain>
    </source>
</reference>
<accession>A0A9W6QK98</accession>
<dbReference type="Pfam" id="PF18228">
    <property type="entry name" value="CdiI_N"/>
    <property type="match status" value="1"/>
</dbReference>
<dbReference type="AlphaFoldDB" id="A0A9W6QK98"/>
<organism evidence="2 3">
    <name type="scientific">Actinokineospora globicatena</name>
    <dbReference type="NCBI Taxonomy" id="103729"/>
    <lineage>
        <taxon>Bacteria</taxon>
        <taxon>Bacillati</taxon>
        <taxon>Actinomycetota</taxon>
        <taxon>Actinomycetes</taxon>
        <taxon>Pseudonocardiales</taxon>
        <taxon>Pseudonocardiaceae</taxon>
        <taxon>Actinokineospora</taxon>
    </lineage>
</organism>
<dbReference type="Proteomes" id="UP001165042">
    <property type="component" value="Unassembled WGS sequence"/>
</dbReference>
<feature type="domain" description="CdiI C-terminal" evidence="1">
    <location>
        <begin position="42"/>
        <end position="149"/>
    </location>
</feature>
<dbReference type="RefSeq" id="WP_285609805.1">
    <property type="nucleotide sequence ID" value="NZ_BSSD01000002.1"/>
</dbReference>
<comment type="caution">
    <text evidence="2">The sequence shown here is derived from an EMBL/GenBank/DDBJ whole genome shotgun (WGS) entry which is preliminary data.</text>
</comment>
<dbReference type="Gene3D" id="3.30.2450.20">
    <property type="match status" value="1"/>
</dbReference>
<gene>
    <name evidence="2" type="ORF">Aglo03_20310</name>
</gene>
<evidence type="ECO:0000259" key="1">
    <source>
        <dbReference type="Pfam" id="PF18228"/>
    </source>
</evidence>
<keyword evidence="3" id="KW-1185">Reference proteome</keyword>
<evidence type="ECO:0000313" key="2">
    <source>
        <dbReference type="EMBL" id="GLW91215.1"/>
    </source>
</evidence>